<dbReference type="Pfam" id="PF09669">
    <property type="entry name" value="Phage_pRha"/>
    <property type="match status" value="1"/>
</dbReference>
<organism evidence="1 2">
    <name type="scientific">Streptococcus iners subsp. hyiners</name>
    <dbReference type="NCBI Taxonomy" id="3028083"/>
    <lineage>
        <taxon>Bacteria</taxon>
        <taxon>Bacillati</taxon>
        <taxon>Bacillota</taxon>
        <taxon>Bacilli</taxon>
        <taxon>Lactobacillales</taxon>
        <taxon>Streptococcaceae</taxon>
        <taxon>Streptococcus</taxon>
        <taxon>Streptococcus iners</taxon>
    </lineage>
</organism>
<proteinExistence type="predicted"/>
<dbReference type="InterPro" id="IPR014054">
    <property type="entry name" value="Phage_regulatory_Rha"/>
</dbReference>
<dbReference type="AlphaFoldDB" id="A0AA96VVZ8"/>
<protein>
    <submittedName>
        <fullName evidence="1">Rha family transcriptional regulator</fullName>
    </submittedName>
</protein>
<evidence type="ECO:0000313" key="1">
    <source>
        <dbReference type="EMBL" id="WNY49050.1"/>
    </source>
</evidence>
<accession>A0AA96VVZ8</accession>
<keyword evidence="2" id="KW-1185">Reference proteome</keyword>
<sequence>MELVYMDGRKEPYTLSSIISDNAEITHHAVKEQIRKHLAELEKFGKVAFKMTPLESGQSKRDYILNEQQATLLITFLRNTAPVIAFKSALVRAFFEMRDEVAEFRYQRALEKPKRKTLHDSIENWEQAPKHAHSTVTNLLLKGASGLNKRQLVAQRGGLTGIDSLTSKELVRYQALEDMAIAMINLGMSYQDRANHSPAG</sequence>
<evidence type="ECO:0000313" key="2">
    <source>
        <dbReference type="Proteomes" id="UP001301526"/>
    </source>
</evidence>
<dbReference type="Proteomes" id="UP001301526">
    <property type="component" value="Chromosome"/>
</dbReference>
<reference evidence="1 2" key="1">
    <citation type="submission" date="2023-02" db="EMBL/GenBank/DDBJ databases">
        <title>Streptococcus sp. Genome Sequencing and Assembly.</title>
        <authorList>
            <person name="Shore S.M."/>
            <person name="Nicholson T.L."/>
        </authorList>
    </citation>
    <scope>NUCLEOTIDE SEQUENCE [LARGE SCALE GENOMIC DNA]</scope>
    <source>
        <strain evidence="1 2">29892</strain>
    </source>
</reference>
<dbReference type="EMBL" id="CP118734">
    <property type="protein sequence ID" value="WNY49050.1"/>
    <property type="molecule type" value="Genomic_DNA"/>
</dbReference>
<dbReference type="RefSeq" id="WP_248055833.1">
    <property type="nucleotide sequence ID" value="NZ_CP118734.1"/>
</dbReference>
<name>A0AA96VVZ8_9STRE</name>
<gene>
    <name evidence="1" type="ORF">PW220_10095</name>
</gene>